<feature type="region of interest" description="Disordered" evidence="1">
    <location>
        <begin position="93"/>
        <end position="117"/>
    </location>
</feature>
<organism evidence="2">
    <name type="scientific">Oryza glumipatula</name>
    <dbReference type="NCBI Taxonomy" id="40148"/>
    <lineage>
        <taxon>Eukaryota</taxon>
        <taxon>Viridiplantae</taxon>
        <taxon>Streptophyta</taxon>
        <taxon>Embryophyta</taxon>
        <taxon>Tracheophyta</taxon>
        <taxon>Spermatophyta</taxon>
        <taxon>Magnoliopsida</taxon>
        <taxon>Liliopsida</taxon>
        <taxon>Poales</taxon>
        <taxon>Poaceae</taxon>
        <taxon>BOP clade</taxon>
        <taxon>Oryzoideae</taxon>
        <taxon>Oryzeae</taxon>
        <taxon>Oryzinae</taxon>
        <taxon>Oryza</taxon>
    </lineage>
</organism>
<dbReference type="EnsemblPlants" id="OGLUM02G05580.1">
    <property type="protein sequence ID" value="OGLUM02G05580.1"/>
    <property type="gene ID" value="OGLUM02G05580"/>
</dbReference>
<dbReference type="Gramene" id="OGLUM02G05580.1">
    <property type="protein sequence ID" value="OGLUM02G05580.1"/>
    <property type="gene ID" value="OGLUM02G05580"/>
</dbReference>
<accession>A0A0D9YN22</accession>
<sequence length="141" mass="15329">MAIGSASVVRQAWLMAATMPSPTPVAPPSKLRLGLGSGELTGPRKVEKRLAKDDDAAVSLVMEPSLAGGGAFRSVACSRKLIVLSLQNTNGEVYGEREERREKRERERREGEGGGNILKEQMGEWELGIWYTCIQDSAAKE</sequence>
<evidence type="ECO:0000313" key="3">
    <source>
        <dbReference type="Proteomes" id="UP000026961"/>
    </source>
</evidence>
<reference evidence="2" key="1">
    <citation type="submission" date="2015-04" db="UniProtKB">
        <authorList>
            <consortium name="EnsemblPlants"/>
        </authorList>
    </citation>
    <scope>IDENTIFICATION</scope>
</reference>
<keyword evidence="3" id="KW-1185">Reference proteome</keyword>
<evidence type="ECO:0000313" key="2">
    <source>
        <dbReference type="EnsemblPlants" id="OGLUM02G05580.1"/>
    </source>
</evidence>
<reference evidence="2" key="2">
    <citation type="submission" date="2018-05" db="EMBL/GenBank/DDBJ databases">
        <title>OgluRS3 (Oryza glumaepatula Reference Sequence Version 3).</title>
        <authorList>
            <person name="Zhang J."/>
            <person name="Kudrna D."/>
            <person name="Lee S."/>
            <person name="Talag J."/>
            <person name="Welchert J."/>
            <person name="Wing R.A."/>
        </authorList>
    </citation>
    <scope>NUCLEOTIDE SEQUENCE [LARGE SCALE GENOMIC DNA]</scope>
</reference>
<proteinExistence type="predicted"/>
<dbReference type="HOGENOM" id="CLU_152193_0_0_1"/>
<name>A0A0D9YN22_9ORYZ</name>
<dbReference type="Proteomes" id="UP000026961">
    <property type="component" value="Chromosome 2"/>
</dbReference>
<evidence type="ECO:0000256" key="1">
    <source>
        <dbReference type="SAM" id="MobiDB-lite"/>
    </source>
</evidence>
<dbReference type="AlphaFoldDB" id="A0A0D9YN22"/>
<protein>
    <submittedName>
        <fullName evidence="2">Uncharacterized protein</fullName>
    </submittedName>
</protein>
<feature type="compositionally biased region" description="Basic and acidic residues" evidence="1">
    <location>
        <begin position="94"/>
        <end position="112"/>
    </location>
</feature>